<dbReference type="Proteomes" id="UP000095447">
    <property type="component" value="Unassembled WGS sequence"/>
</dbReference>
<name>A0A174F853_9FIRM</name>
<evidence type="ECO:0000256" key="6">
    <source>
        <dbReference type="ARBA" id="ARBA00023136"/>
    </source>
</evidence>
<evidence type="ECO:0000256" key="3">
    <source>
        <dbReference type="ARBA" id="ARBA00022475"/>
    </source>
</evidence>
<feature type="transmembrane region" description="Helical" evidence="7">
    <location>
        <begin position="261"/>
        <end position="282"/>
    </location>
</feature>
<dbReference type="PROSITE" id="PS50928">
    <property type="entry name" value="ABC_TM1"/>
    <property type="match status" value="1"/>
</dbReference>
<dbReference type="InterPro" id="IPR035906">
    <property type="entry name" value="MetI-like_sf"/>
</dbReference>
<dbReference type="GO" id="GO:0005886">
    <property type="term" value="C:plasma membrane"/>
    <property type="evidence" value="ECO:0007669"/>
    <property type="project" value="UniProtKB-SubCell"/>
</dbReference>
<evidence type="ECO:0000313" key="10">
    <source>
        <dbReference type="Proteomes" id="UP000095447"/>
    </source>
</evidence>
<organism evidence="9 10">
    <name type="scientific">Blautia obeum</name>
    <dbReference type="NCBI Taxonomy" id="40520"/>
    <lineage>
        <taxon>Bacteria</taxon>
        <taxon>Bacillati</taxon>
        <taxon>Bacillota</taxon>
        <taxon>Clostridia</taxon>
        <taxon>Lachnospirales</taxon>
        <taxon>Lachnospiraceae</taxon>
        <taxon>Blautia</taxon>
    </lineage>
</organism>
<evidence type="ECO:0000313" key="9">
    <source>
        <dbReference type="EMBL" id="CUO46284.1"/>
    </source>
</evidence>
<feature type="transmembrane region" description="Helical" evidence="7">
    <location>
        <begin position="166"/>
        <end position="183"/>
    </location>
</feature>
<proteinExistence type="inferred from homology"/>
<keyword evidence="5 7" id="KW-1133">Transmembrane helix</keyword>
<feature type="domain" description="ABC transmembrane type-1" evidence="8">
    <location>
        <begin position="68"/>
        <end position="282"/>
    </location>
</feature>
<dbReference type="PANTHER" id="PTHR30193">
    <property type="entry name" value="ABC TRANSPORTER PERMEASE PROTEIN"/>
    <property type="match status" value="1"/>
</dbReference>
<keyword evidence="4 7" id="KW-0812">Transmembrane</keyword>
<protein>
    <submittedName>
        <fullName evidence="9">Inner membrane ABC transporter permease protein ycjO</fullName>
    </submittedName>
</protein>
<feature type="transmembrane region" description="Helical" evidence="7">
    <location>
        <begin position="72"/>
        <end position="94"/>
    </location>
</feature>
<dbReference type="Gene3D" id="1.10.3720.10">
    <property type="entry name" value="MetI-like"/>
    <property type="match status" value="1"/>
</dbReference>
<dbReference type="AlphaFoldDB" id="A0A174F853"/>
<evidence type="ECO:0000256" key="7">
    <source>
        <dbReference type="RuleBase" id="RU363032"/>
    </source>
</evidence>
<comment type="similarity">
    <text evidence="7">Belongs to the binding-protein-dependent transport system permease family.</text>
</comment>
<keyword evidence="6 7" id="KW-0472">Membrane</keyword>
<accession>A0A174F853</accession>
<keyword evidence="3" id="KW-1003">Cell membrane</keyword>
<gene>
    <name evidence="9" type="primary">ycjO_5</name>
    <name evidence="9" type="ORF">ERS852395_03116</name>
</gene>
<dbReference type="CDD" id="cd06261">
    <property type="entry name" value="TM_PBP2"/>
    <property type="match status" value="1"/>
</dbReference>
<evidence type="ECO:0000259" key="8">
    <source>
        <dbReference type="PROSITE" id="PS50928"/>
    </source>
</evidence>
<dbReference type="Pfam" id="PF00528">
    <property type="entry name" value="BPD_transp_1"/>
    <property type="match status" value="1"/>
</dbReference>
<evidence type="ECO:0000256" key="1">
    <source>
        <dbReference type="ARBA" id="ARBA00004651"/>
    </source>
</evidence>
<feature type="transmembrane region" description="Helical" evidence="7">
    <location>
        <begin position="106"/>
        <end position="126"/>
    </location>
</feature>
<dbReference type="InterPro" id="IPR051393">
    <property type="entry name" value="ABC_transporter_permease"/>
</dbReference>
<feature type="transmembrane region" description="Helical" evidence="7">
    <location>
        <begin position="12"/>
        <end position="38"/>
    </location>
</feature>
<reference evidence="9 10" key="1">
    <citation type="submission" date="2015-09" db="EMBL/GenBank/DDBJ databases">
        <authorList>
            <consortium name="Pathogen Informatics"/>
        </authorList>
    </citation>
    <scope>NUCLEOTIDE SEQUENCE [LARGE SCALE GENOMIC DNA]</scope>
    <source>
        <strain evidence="9 10">2789STDY5608838</strain>
    </source>
</reference>
<feature type="transmembrane region" description="Helical" evidence="7">
    <location>
        <begin position="214"/>
        <end position="234"/>
    </location>
</feature>
<keyword evidence="2 7" id="KW-0813">Transport</keyword>
<evidence type="ECO:0000256" key="2">
    <source>
        <dbReference type="ARBA" id="ARBA00022448"/>
    </source>
</evidence>
<evidence type="ECO:0000256" key="4">
    <source>
        <dbReference type="ARBA" id="ARBA00022692"/>
    </source>
</evidence>
<comment type="subcellular location">
    <subcellularLocation>
        <location evidence="1 7">Cell membrane</location>
        <topology evidence="1 7">Multi-pass membrane protein</topology>
    </subcellularLocation>
</comment>
<dbReference type="SUPFAM" id="SSF161098">
    <property type="entry name" value="MetI-like"/>
    <property type="match status" value="1"/>
</dbReference>
<dbReference type="EMBL" id="CYZA01000024">
    <property type="protein sequence ID" value="CUO46284.1"/>
    <property type="molecule type" value="Genomic_DNA"/>
</dbReference>
<dbReference type="PANTHER" id="PTHR30193:SF37">
    <property type="entry name" value="INNER MEMBRANE ABC TRANSPORTER PERMEASE PROTEIN YCJO"/>
    <property type="match status" value="1"/>
</dbReference>
<dbReference type="RefSeq" id="WP_055054139.1">
    <property type="nucleotide sequence ID" value="NZ_CYZA01000024.1"/>
</dbReference>
<dbReference type="InterPro" id="IPR000515">
    <property type="entry name" value="MetI-like"/>
</dbReference>
<dbReference type="GO" id="GO:0055085">
    <property type="term" value="P:transmembrane transport"/>
    <property type="evidence" value="ECO:0007669"/>
    <property type="project" value="InterPro"/>
</dbReference>
<sequence length="291" mass="32783">MSYNTRKKLKGTFFILPAFLIHVIVIVIPALSMIYYAFTKWNGLSEPVFIGLDNFKRMLKDYDFLFAMKNNLIWMAIFLIVPFILGLGMALVFTKIGKVQMIFRTLCFLPYVISATVSGKIFSIFYSPYSGLGSIFEKLGIKALAGFAPLGNEKQALYAAAFVDNWHWWGFVLVLMLSALHQVDTSLYEVAKTEGANAWQTLIHVTIPQIKPTIISYFVFVIIAAFTTFDYVWIMTQGGPAGSTEVFATRIYKTTFINYDAGYGAAMSLSVCILALSVYVVLKFIQKRGRE</sequence>
<evidence type="ECO:0000256" key="5">
    <source>
        <dbReference type="ARBA" id="ARBA00022989"/>
    </source>
</evidence>